<comment type="caution">
    <text evidence="1">The sequence shown here is derived from an EMBL/GenBank/DDBJ whole genome shotgun (WGS) entry which is preliminary data.</text>
</comment>
<proteinExistence type="predicted"/>
<evidence type="ECO:0000313" key="2">
    <source>
        <dbReference type="Proteomes" id="UP000308092"/>
    </source>
</evidence>
<sequence>MRKNYSDLMPLVPFEDLGLDKLDNDS</sequence>
<protein>
    <submittedName>
        <fullName evidence="1">Uncharacterized protein</fullName>
    </submittedName>
</protein>
<keyword evidence="2" id="KW-1185">Reference proteome</keyword>
<dbReference type="Proteomes" id="UP000308092">
    <property type="component" value="Unassembled WGS sequence"/>
</dbReference>
<dbReference type="AlphaFoldDB" id="A0A4S3JQD9"/>
<reference evidence="1 2" key="1">
    <citation type="submission" date="2019-03" db="EMBL/GenBank/DDBJ databases">
        <title>The genome sequence of a newly discovered highly antifungal drug resistant Aspergillus species, Aspergillus tanneri NIH 1004.</title>
        <authorList>
            <person name="Mounaud S."/>
            <person name="Singh I."/>
            <person name="Joardar V."/>
            <person name="Pakala S."/>
            <person name="Pakala S."/>
            <person name="Venepally P."/>
            <person name="Hoover J."/>
            <person name="Nierman W."/>
            <person name="Chung J."/>
            <person name="Losada L."/>
        </authorList>
    </citation>
    <scope>NUCLEOTIDE SEQUENCE [LARGE SCALE GENOMIC DNA]</scope>
    <source>
        <strain evidence="1 2">NIH1004</strain>
    </source>
</reference>
<accession>A0A4S3JQD9</accession>
<organism evidence="1 2">
    <name type="scientific">Aspergillus tanneri</name>
    <dbReference type="NCBI Taxonomy" id="1220188"/>
    <lineage>
        <taxon>Eukaryota</taxon>
        <taxon>Fungi</taxon>
        <taxon>Dikarya</taxon>
        <taxon>Ascomycota</taxon>
        <taxon>Pezizomycotina</taxon>
        <taxon>Eurotiomycetes</taxon>
        <taxon>Eurotiomycetidae</taxon>
        <taxon>Eurotiales</taxon>
        <taxon>Aspergillaceae</taxon>
        <taxon>Aspergillus</taxon>
        <taxon>Aspergillus subgen. Circumdati</taxon>
    </lineage>
</organism>
<name>A0A4S3JQD9_9EURO</name>
<evidence type="ECO:0000313" key="1">
    <source>
        <dbReference type="EMBL" id="THC97929.1"/>
    </source>
</evidence>
<gene>
    <name evidence="1" type="ORF">EYZ11_002566</name>
</gene>
<dbReference type="VEuPathDB" id="FungiDB:EYZ11_002566"/>
<dbReference type="EMBL" id="SOSA01000058">
    <property type="protein sequence ID" value="THC97929.1"/>
    <property type="molecule type" value="Genomic_DNA"/>
</dbReference>